<gene>
    <name evidence="3" type="ORF">AK830_g8943</name>
</gene>
<dbReference type="PANTHER" id="PTHR47336:SF3">
    <property type="entry name" value="SERINE-RICH PROTEIN TYE7"/>
    <property type="match status" value="1"/>
</dbReference>
<accession>A0A0N8H604</accession>
<feature type="compositionally biased region" description="Polar residues" evidence="1">
    <location>
        <begin position="18"/>
        <end position="27"/>
    </location>
</feature>
<evidence type="ECO:0000313" key="3">
    <source>
        <dbReference type="EMBL" id="KPM37620.1"/>
    </source>
</evidence>
<feature type="compositionally biased region" description="Polar residues" evidence="1">
    <location>
        <begin position="221"/>
        <end position="240"/>
    </location>
</feature>
<dbReference type="Proteomes" id="UP000050424">
    <property type="component" value="Unassembled WGS sequence"/>
</dbReference>
<dbReference type="InterPro" id="IPR011598">
    <property type="entry name" value="bHLH_dom"/>
</dbReference>
<proteinExistence type="predicted"/>
<dbReference type="Gene3D" id="4.10.280.10">
    <property type="entry name" value="Helix-loop-helix DNA-binding domain"/>
    <property type="match status" value="1"/>
</dbReference>
<feature type="compositionally biased region" description="Polar residues" evidence="1">
    <location>
        <begin position="441"/>
        <end position="454"/>
    </location>
</feature>
<evidence type="ECO:0000259" key="2">
    <source>
        <dbReference type="PROSITE" id="PS50888"/>
    </source>
</evidence>
<feature type="compositionally biased region" description="Basic and acidic residues" evidence="1">
    <location>
        <begin position="272"/>
        <end position="281"/>
    </location>
</feature>
<feature type="compositionally biased region" description="Basic residues" evidence="1">
    <location>
        <begin position="75"/>
        <end position="84"/>
    </location>
</feature>
<dbReference type="Pfam" id="PF00010">
    <property type="entry name" value="HLH"/>
    <property type="match status" value="1"/>
</dbReference>
<name>A0A0N8H604_9HYPO</name>
<feature type="compositionally biased region" description="Low complexity" evidence="1">
    <location>
        <begin position="59"/>
        <end position="74"/>
    </location>
</feature>
<feature type="region of interest" description="Disordered" evidence="1">
    <location>
        <begin position="417"/>
        <end position="469"/>
    </location>
</feature>
<dbReference type="GO" id="GO:0046983">
    <property type="term" value="F:protein dimerization activity"/>
    <property type="evidence" value="ECO:0007669"/>
    <property type="project" value="InterPro"/>
</dbReference>
<dbReference type="OrthoDB" id="3542681at2759"/>
<protein>
    <recommendedName>
        <fullName evidence="2">BHLH domain-containing protein</fullName>
    </recommendedName>
</protein>
<comment type="caution">
    <text evidence="3">The sequence shown here is derived from an EMBL/GenBank/DDBJ whole genome shotgun (WGS) entry which is preliminary data.</text>
</comment>
<feature type="region of interest" description="Disordered" evidence="1">
    <location>
        <begin position="199"/>
        <end position="351"/>
    </location>
</feature>
<feature type="domain" description="BHLH" evidence="2">
    <location>
        <begin position="346"/>
        <end position="415"/>
    </location>
</feature>
<feature type="region of interest" description="Disordered" evidence="1">
    <location>
        <begin position="373"/>
        <end position="399"/>
    </location>
</feature>
<dbReference type="SUPFAM" id="SSF47459">
    <property type="entry name" value="HLH, helix-loop-helix DNA-binding domain"/>
    <property type="match status" value="1"/>
</dbReference>
<feature type="compositionally biased region" description="Acidic residues" evidence="1">
    <location>
        <begin position="460"/>
        <end position="469"/>
    </location>
</feature>
<dbReference type="EMBL" id="LKCW01000160">
    <property type="protein sequence ID" value="KPM37620.1"/>
    <property type="molecule type" value="Genomic_DNA"/>
</dbReference>
<dbReference type="SMART" id="SM00353">
    <property type="entry name" value="HLH"/>
    <property type="match status" value="1"/>
</dbReference>
<dbReference type="PROSITE" id="PS50888">
    <property type="entry name" value="BHLH"/>
    <property type="match status" value="1"/>
</dbReference>
<feature type="region of interest" description="Disordered" evidence="1">
    <location>
        <begin position="1"/>
        <end position="109"/>
    </location>
</feature>
<feature type="compositionally biased region" description="Polar residues" evidence="1">
    <location>
        <begin position="1"/>
        <end position="11"/>
    </location>
</feature>
<dbReference type="InterPro" id="IPR036638">
    <property type="entry name" value="HLH_DNA-bd_sf"/>
</dbReference>
<dbReference type="CDD" id="cd11395">
    <property type="entry name" value="bHLHzip_SREBP_like"/>
    <property type="match status" value="1"/>
</dbReference>
<reference evidence="3 4" key="1">
    <citation type="submission" date="2015-09" db="EMBL/GenBank/DDBJ databases">
        <title>Draft genome of a European isolate of the apple canker pathogen Neonectria ditissima.</title>
        <authorList>
            <person name="Gomez-Cortecero A."/>
            <person name="Harrison R.J."/>
            <person name="Armitage A.D."/>
        </authorList>
    </citation>
    <scope>NUCLEOTIDE SEQUENCE [LARGE SCALE GENOMIC DNA]</scope>
    <source>
        <strain evidence="3 4">R09/05</strain>
    </source>
</reference>
<keyword evidence="4" id="KW-1185">Reference proteome</keyword>
<evidence type="ECO:0000256" key="1">
    <source>
        <dbReference type="SAM" id="MobiDB-lite"/>
    </source>
</evidence>
<feature type="compositionally biased region" description="Low complexity" evidence="1">
    <location>
        <begin position="287"/>
        <end position="332"/>
    </location>
</feature>
<sequence>MPMPLSTTQAPSGHLDAATNSSGQASQAHLDHLQQPISSSSRTSAQPHRPLPHPHGHVATAPPSTASAGAASHLPPHHPPHHSPHHLDSHLADSSRAGSRPHLHTQPHHPAVLDLHGNVVHQPHAPVSMAAAAYTAPAGTAMPVEWGLYGVTHPAVPLNPAHFDFEVPGAMIPSMSHHGHLSPTVSDATHGYGGALVSPSSIHSSQSHYTFGSSWEDHLGQDSSTPTVTTPAAQVSTNPWTDPDELQQELDEVHDPRPRKAARSRKQKKDSRKSVDSRKVPSPEINSPSSASQNSRASVGSKTTSMASSSVASSSTSSSRLSKLRSASRTSKNSFTKPSDTPEDRRTRASHNLVEKQYRNRLNAQFESLLNALPEQIRTSGDGDESDGGAPVDWGDRRVSKGEVLEMARKHIESLEQERDTLEREKNELQGSLRQLKGSVSDGTLSPKDNNTPLDFNISMDDEQDGGPE</sequence>
<dbReference type="PANTHER" id="PTHR47336">
    <property type="entry name" value="TRANSCRIPTION FACTOR HMS1-RELATED"/>
    <property type="match status" value="1"/>
</dbReference>
<feature type="compositionally biased region" description="Basic residues" evidence="1">
    <location>
        <begin position="259"/>
        <end position="271"/>
    </location>
</feature>
<feature type="compositionally biased region" description="Polar residues" evidence="1">
    <location>
        <begin position="35"/>
        <end position="46"/>
    </location>
</feature>
<evidence type="ECO:0000313" key="4">
    <source>
        <dbReference type="Proteomes" id="UP000050424"/>
    </source>
</evidence>
<feature type="compositionally biased region" description="Basic and acidic residues" evidence="1">
    <location>
        <begin position="340"/>
        <end position="351"/>
    </location>
</feature>
<dbReference type="STRING" id="78410.A0A0N8H604"/>
<dbReference type="InterPro" id="IPR052099">
    <property type="entry name" value="Regulatory_TF_Diverse"/>
</dbReference>
<organism evidence="3 4">
    <name type="scientific">Neonectria ditissima</name>
    <dbReference type="NCBI Taxonomy" id="78410"/>
    <lineage>
        <taxon>Eukaryota</taxon>
        <taxon>Fungi</taxon>
        <taxon>Dikarya</taxon>
        <taxon>Ascomycota</taxon>
        <taxon>Pezizomycotina</taxon>
        <taxon>Sordariomycetes</taxon>
        <taxon>Hypocreomycetidae</taxon>
        <taxon>Hypocreales</taxon>
        <taxon>Nectriaceae</taxon>
        <taxon>Neonectria</taxon>
    </lineage>
</organism>
<dbReference type="AlphaFoldDB" id="A0A0N8H604"/>
<feature type="compositionally biased region" description="Basic and acidic residues" evidence="1">
    <location>
        <begin position="417"/>
        <end position="428"/>
    </location>
</feature>